<keyword evidence="3" id="KW-1185">Reference proteome</keyword>
<dbReference type="EMBL" id="JASSZA010000006">
    <property type="protein sequence ID" value="KAK2108645.1"/>
    <property type="molecule type" value="Genomic_DNA"/>
</dbReference>
<dbReference type="Proteomes" id="UP001266305">
    <property type="component" value="Unassembled WGS sequence"/>
</dbReference>
<evidence type="ECO:0000313" key="3">
    <source>
        <dbReference type="Proteomes" id="UP001266305"/>
    </source>
</evidence>
<gene>
    <name evidence="2" type="ORF">P7K49_013810</name>
</gene>
<proteinExistence type="predicted"/>
<evidence type="ECO:0000313" key="2">
    <source>
        <dbReference type="EMBL" id="KAK2108645.1"/>
    </source>
</evidence>
<organism evidence="2 3">
    <name type="scientific">Saguinus oedipus</name>
    <name type="common">Cotton-top tamarin</name>
    <name type="synonym">Oedipomidas oedipus</name>
    <dbReference type="NCBI Taxonomy" id="9490"/>
    <lineage>
        <taxon>Eukaryota</taxon>
        <taxon>Metazoa</taxon>
        <taxon>Chordata</taxon>
        <taxon>Craniata</taxon>
        <taxon>Vertebrata</taxon>
        <taxon>Euteleostomi</taxon>
        <taxon>Mammalia</taxon>
        <taxon>Eutheria</taxon>
        <taxon>Euarchontoglires</taxon>
        <taxon>Primates</taxon>
        <taxon>Haplorrhini</taxon>
        <taxon>Platyrrhini</taxon>
        <taxon>Cebidae</taxon>
        <taxon>Callitrichinae</taxon>
        <taxon>Saguinus</taxon>
    </lineage>
</organism>
<protein>
    <submittedName>
        <fullName evidence="2">Uncharacterized protein</fullName>
    </submittedName>
</protein>
<accession>A0ABQ9VHR5</accession>
<evidence type="ECO:0000256" key="1">
    <source>
        <dbReference type="SAM" id="MobiDB-lite"/>
    </source>
</evidence>
<comment type="caution">
    <text evidence="2">The sequence shown here is derived from an EMBL/GenBank/DDBJ whole genome shotgun (WGS) entry which is preliminary data.</text>
</comment>
<sequence>MRQENKSWGPEYPGGGGVGARALEDRSSWVGLSPFPECSGRLGTDPSARRGTLTSLSARFPRWHQSRTNPNPRKAKINDSRLPRRLRGPGRGRSGEEAVGSLSREMRLRGTTGGEGRWATSRL</sequence>
<feature type="region of interest" description="Disordered" evidence="1">
    <location>
        <begin position="1"/>
        <end position="123"/>
    </location>
</feature>
<reference evidence="2 3" key="1">
    <citation type="submission" date="2023-05" db="EMBL/GenBank/DDBJ databases">
        <title>B98-5 Cell Line De Novo Hybrid Assembly: An Optical Mapping Approach.</title>
        <authorList>
            <person name="Kananen K."/>
            <person name="Auerbach J.A."/>
            <person name="Kautto E."/>
            <person name="Blachly J.S."/>
        </authorList>
    </citation>
    <scope>NUCLEOTIDE SEQUENCE [LARGE SCALE GENOMIC DNA]</scope>
    <source>
        <strain evidence="2">B95-8</strain>
        <tissue evidence="2">Cell line</tissue>
    </source>
</reference>
<name>A0ABQ9VHR5_SAGOE</name>